<proteinExistence type="predicted"/>
<dbReference type="InterPro" id="IPR014914">
    <property type="entry name" value="RES_dom"/>
</dbReference>
<reference evidence="2 3" key="1">
    <citation type="submission" date="2018-10" db="EMBL/GenBank/DDBJ databases">
        <title>Notoacmeibacter sp. M2BS9Y-3-1, whole genome shotgun sequence.</title>
        <authorList>
            <person name="Tuo L."/>
        </authorList>
    </citation>
    <scope>NUCLEOTIDE SEQUENCE [LARGE SCALE GENOMIC DNA]</scope>
    <source>
        <strain evidence="2 3">M2BS9Y-3-1</strain>
    </source>
</reference>
<dbReference type="Pfam" id="PF08808">
    <property type="entry name" value="RES"/>
    <property type="match status" value="1"/>
</dbReference>
<organism evidence="2 3">
    <name type="scientific">Notoacmeibacter ruber</name>
    <dbReference type="NCBI Taxonomy" id="2670375"/>
    <lineage>
        <taxon>Bacteria</taxon>
        <taxon>Pseudomonadati</taxon>
        <taxon>Pseudomonadota</taxon>
        <taxon>Alphaproteobacteria</taxon>
        <taxon>Hyphomicrobiales</taxon>
        <taxon>Notoacmeibacteraceae</taxon>
        <taxon>Notoacmeibacter</taxon>
    </lineage>
</organism>
<name>A0A3L7J712_9HYPH</name>
<keyword evidence="3" id="KW-1185">Reference proteome</keyword>
<sequence>MKLYRLSIAAHSRALDGGYGLLFDGRWNTAGHAVTYMASVPSLCLLEKLVHVEDPVLLPDLDIIVYDVPDDWSITRIEPDDLPPAWTEDEALTQSIGDEWHEARQSPLLSVPSAIIAVAGAEDRNFVVNHSHERAGDITIESVTPFRFDPRLL</sequence>
<evidence type="ECO:0000313" key="3">
    <source>
        <dbReference type="Proteomes" id="UP000281094"/>
    </source>
</evidence>
<dbReference type="RefSeq" id="WP_121646648.1">
    <property type="nucleotide sequence ID" value="NZ_RCWN01000002.1"/>
</dbReference>
<dbReference type="Proteomes" id="UP000281094">
    <property type="component" value="Unassembled WGS sequence"/>
</dbReference>
<dbReference type="EMBL" id="RCWN01000002">
    <property type="protein sequence ID" value="RLQ85231.1"/>
    <property type="molecule type" value="Genomic_DNA"/>
</dbReference>
<comment type="caution">
    <text evidence="2">The sequence shown here is derived from an EMBL/GenBank/DDBJ whole genome shotgun (WGS) entry which is preliminary data.</text>
</comment>
<accession>A0A3L7J712</accession>
<evidence type="ECO:0000313" key="2">
    <source>
        <dbReference type="EMBL" id="RLQ85231.1"/>
    </source>
</evidence>
<dbReference type="SMART" id="SM00953">
    <property type="entry name" value="RES"/>
    <property type="match status" value="1"/>
</dbReference>
<feature type="domain" description="RES" evidence="1">
    <location>
        <begin position="14"/>
        <end position="142"/>
    </location>
</feature>
<gene>
    <name evidence="2" type="ORF">D8780_14810</name>
</gene>
<evidence type="ECO:0000259" key="1">
    <source>
        <dbReference type="SMART" id="SM00953"/>
    </source>
</evidence>
<dbReference type="AlphaFoldDB" id="A0A3L7J712"/>
<protein>
    <submittedName>
        <fullName evidence="2">RES domain-containing protein</fullName>
    </submittedName>
</protein>